<organism evidence="2 3">
    <name type="scientific">Fenollaria massiliensis</name>
    <dbReference type="NCBI Taxonomy" id="938288"/>
    <lineage>
        <taxon>Bacteria</taxon>
        <taxon>Bacillati</taxon>
        <taxon>Bacillota</taxon>
        <taxon>Clostridia</taxon>
        <taxon>Eubacteriales</taxon>
        <taxon>Fenollaria</taxon>
    </lineage>
</organism>
<dbReference type="SUPFAM" id="SSF55729">
    <property type="entry name" value="Acyl-CoA N-acyltransferases (Nat)"/>
    <property type="match status" value="1"/>
</dbReference>
<evidence type="ECO:0000259" key="1">
    <source>
        <dbReference type="PROSITE" id="PS51186"/>
    </source>
</evidence>
<dbReference type="PROSITE" id="PS51186">
    <property type="entry name" value="GNAT"/>
    <property type="match status" value="1"/>
</dbReference>
<evidence type="ECO:0000313" key="2">
    <source>
        <dbReference type="EMBL" id="UQK59227.1"/>
    </source>
</evidence>
<dbReference type="RefSeq" id="WP_249242730.1">
    <property type="nucleotide sequence ID" value="NZ_CP096649.1"/>
</dbReference>
<sequence length="242" mass="28847">MRVEKFNRVEELEILKSYEGSITNDYMNTSLYEANIARLYYIKGDRNFYVLIKREGYYKLYYYINDINEKFDAKGTFVSEIVSKQMDETLENIGFELYKTRVRLRLNHKEPYESKRVKYIDDAEFIYGALQSFDEYSGERLSMDEVKERIAKKLFIGIDGAGFIEFSTDAFKDSIEHFYIDPAKRDEGLGTEILRHYLGCVSKKKRVNVWTDEGSRAIKLYHKYGFKEDGLRSYVYIWRENQ</sequence>
<dbReference type="KEGG" id="fms:M1R53_00745"/>
<feature type="domain" description="N-acetyltransferase" evidence="1">
    <location>
        <begin position="112"/>
        <end position="242"/>
    </location>
</feature>
<proteinExistence type="predicted"/>
<name>A0A9E7IUW1_9FIRM</name>
<evidence type="ECO:0000313" key="3">
    <source>
        <dbReference type="Proteomes" id="UP000831151"/>
    </source>
</evidence>
<gene>
    <name evidence="2" type="ORF">M1R53_00745</name>
</gene>
<dbReference type="EMBL" id="CP096649">
    <property type="protein sequence ID" value="UQK59227.1"/>
    <property type="molecule type" value="Genomic_DNA"/>
</dbReference>
<dbReference type="Proteomes" id="UP000831151">
    <property type="component" value="Chromosome"/>
</dbReference>
<dbReference type="Pfam" id="PF13508">
    <property type="entry name" value="Acetyltransf_7"/>
    <property type="match status" value="1"/>
</dbReference>
<accession>A0A9E7IUW1</accession>
<dbReference type="InterPro" id="IPR016181">
    <property type="entry name" value="Acyl_CoA_acyltransferase"/>
</dbReference>
<dbReference type="AlphaFoldDB" id="A0A9E7IUW1"/>
<dbReference type="Gene3D" id="3.40.630.30">
    <property type="match status" value="1"/>
</dbReference>
<dbReference type="InterPro" id="IPR000182">
    <property type="entry name" value="GNAT_dom"/>
</dbReference>
<protein>
    <submittedName>
        <fullName evidence="2">GNAT family N-acetyltransferase</fullName>
    </submittedName>
</protein>
<dbReference type="GO" id="GO:0016747">
    <property type="term" value="F:acyltransferase activity, transferring groups other than amino-acyl groups"/>
    <property type="evidence" value="ECO:0007669"/>
    <property type="project" value="InterPro"/>
</dbReference>
<reference evidence="2" key="1">
    <citation type="submission" date="2022-04" db="EMBL/GenBank/DDBJ databases">
        <title>Complete genome sequences of Ezakiella coagulans and Fenollaria massiliensis.</title>
        <authorList>
            <person name="France M.T."/>
            <person name="Clifford J."/>
            <person name="Narina S."/>
            <person name="Rutt L."/>
            <person name="Ravel J."/>
        </authorList>
    </citation>
    <scope>NUCLEOTIDE SEQUENCE</scope>
    <source>
        <strain evidence="2">C0061C2</strain>
    </source>
</reference>
<keyword evidence="3" id="KW-1185">Reference proteome</keyword>